<evidence type="ECO:0000256" key="5">
    <source>
        <dbReference type="ARBA" id="ARBA00022525"/>
    </source>
</evidence>
<feature type="disulfide bond" evidence="16">
    <location>
        <begin position="45"/>
        <end position="335"/>
    </location>
</feature>
<dbReference type="EC" id="3.2.1.35" evidence="17"/>
<dbReference type="PANTHER" id="PTHR11769">
    <property type="entry name" value="HYALURONIDASE"/>
    <property type="match status" value="1"/>
</dbReference>
<evidence type="ECO:0000313" key="21">
    <source>
        <dbReference type="RefSeq" id="XP_020854964.1"/>
    </source>
</evidence>
<dbReference type="GO" id="GO:0005764">
    <property type="term" value="C:lysosome"/>
    <property type="evidence" value="ECO:0007669"/>
    <property type="project" value="UniProtKB-SubCell"/>
</dbReference>
<feature type="active site" description="Proton donor" evidence="14">
    <location>
        <position position="133"/>
    </location>
</feature>
<sequence>MTPGDFMIFICALWLILPDLSQGLGGPVLPNVPFVAIWNANTHLCQQKFQVNISLDTFHVVANPDQVFQGPNMTIFYSTKLGTYPWYTPVGQPINGGLPQNASFWAHLVKSYKDILDTLPEPDFKGVVVIDWEEWRPIWATNWDSKKIYQEHSLDLVREKHPDWHPFRVEEVAKKQFEEAAREWMVGTLQLGKFLRPRGLWGYYGFPDCYNYNFQKPNYTGECGQEIQELNNQLLWMWEQSRALYPSIYLPPELAESGKSLMFVHGRLQEVFRVEGRTRSPGRPILPYAQIFYEQTDRFLPLEELENTIGESLAQGTDGIVIWMGGDHEHTKESCQAIKDYVDATLGPFILNVTSIAYLCSEALCSGHGRCARRQHHPQAFLFLSPASFSIHRQPDSGHLSLQGFLADESLAKMKTEYRCRCYTGWAGEHCEQGRGSP</sequence>
<keyword evidence="8 17" id="KW-0378">Hydrolase</keyword>
<feature type="disulfide bond" evidence="16">
    <location>
        <begin position="422"/>
        <end position="431"/>
    </location>
</feature>
<evidence type="ECO:0000256" key="18">
    <source>
        <dbReference type="SAM" id="SignalP"/>
    </source>
</evidence>
<evidence type="ECO:0000256" key="16">
    <source>
        <dbReference type="PIRSR" id="PIRSR038193-3"/>
    </source>
</evidence>
<gene>
    <name evidence="20 21" type="primary">LOC110217129</name>
</gene>
<evidence type="ECO:0000256" key="6">
    <source>
        <dbReference type="ARBA" id="ARBA00022536"/>
    </source>
</evidence>
<feature type="signal peptide" evidence="18">
    <location>
        <begin position="1"/>
        <end position="23"/>
    </location>
</feature>
<feature type="glycosylation site" description="N-linked (GlcNAc...) asparagine" evidence="15">
    <location>
        <position position="352"/>
    </location>
</feature>
<comment type="similarity">
    <text evidence="4 13 17">Belongs to the glycosyl hydrolase 56 family.</text>
</comment>
<dbReference type="SUPFAM" id="SSF51445">
    <property type="entry name" value="(Trans)glycosidases"/>
    <property type="match status" value="1"/>
</dbReference>
<protein>
    <recommendedName>
        <fullName evidence="17">Hyaluronidase</fullName>
        <ecNumber evidence="17">3.2.1.35</ecNumber>
    </recommendedName>
</protein>
<evidence type="ECO:0000256" key="1">
    <source>
        <dbReference type="ARBA" id="ARBA00000251"/>
    </source>
</evidence>
<feature type="disulfide bond" evidence="16">
    <location>
        <begin position="360"/>
        <end position="371"/>
    </location>
</feature>
<keyword evidence="10" id="KW-0325">Glycoprotein</keyword>
<evidence type="ECO:0000256" key="12">
    <source>
        <dbReference type="ARBA" id="ARBA00023295"/>
    </source>
</evidence>
<dbReference type="PANTHER" id="PTHR11769:SF23">
    <property type="entry name" value="HYALURONIDASE-1"/>
    <property type="match status" value="1"/>
</dbReference>
<evidence type="ECO:0000313" key="20">
    <source>
        <dbReference type="RefSeq" id="XP_020854963.1"/>
    </source>
</evidence>
<dbReference type="GeneID" id="110217129"/>
<dbReference type="AlphaFoldDB" id="A0A6P5LE53"/>
<dbReference type="InterPro" id="IPR013785">
    <property type="entry name" value="Aldolase_TIM"/>
</dbReference>
<organism evidence="19 21">
    <name type="scientific">Phascolarctos cinereus</name>
    <name type="common">Koala</name>
    <dbReference type="NCBI Taxonomy" id="38626"/>
    <lineage>
        <taxon>Eukaryota</taxon>
        <taxon>Metazoa</taxon>
        <taxon>Chordata</taxon>
        <taxon>Craniata</taxon>
        <taxon>Vertebrata</taxon>
        <taxon>Euteleostomi</taxon>
        <taxon>Mammalia</taxon>
        <taxon>Metatheria</taxon>
        <taxon>Diprotodontia</taxon>
        <taxon>Phascolarctidae</taxon>
        <taxon>Phascolarctos</taxon>
    </lineage>
</organism>
<keyword evidence="11" id="KW-0458">Lysosome</keyword>
<name>A0A6P5LE53_PHACI</name>
<dbReference type="PIRSF" id="PIRSF038193">
    <property type="entry name" value="Hyaluronidase"/>
    <property type="match status" value="1"/>
</dbReference>
<dbReference type="Pfam" id="PF01630">
    <property type="entry name" value="Glyco_hydro_56"/>
    <property type="match status" value="1"/>
</dbReference>
<dbReference type="Gene3D" id="3.20.20.70">
    <property type="entry name" value="Aldolase class I"/>
    <property type="match status" value="1"/>
</dbReference>
<feature type="disulfide bond" evidence="16">
    <location>
        <begin position="365"/>
        <end position="420"/>
    </location>
</feature>
<dbReference type="GO" id="GO:0030214">
    <property type="term" value="P:hyaluronan catabolic process"/>
    <property type="evidence" value="ECO:0007669"/>
    <property type="project" value="TreeGrafter"/>
</dbReference>
<dbReference type="PRINTS" id="PR00846">
    <property type="entry name" value="GLHYDRLASE56"/>
</dbReference>
<comment type="catalytic activity">
    <reaction evidence="1 17">
        <text>Random hydrolysis of (1-&gt;4)-linkages between N-acetyl-beta-D-glucosamine and D-glucuronate residues in hyaluronate.</text>
        <dbReference type="EC" id="3.2.1.35"/>
    </reaction>
</comment>
<evidence type="ECO:0000256" key="10">
    <source>
        <dbReference type="ARBA" id="ARBA00023180"/>
    </source>
</evidence>
<dbReference type="RefSeq" id="XP_020854963.1">
    <property type="nucleotide sequence ID" value="XM_020999304.1"/>
</dbReference>
<accession>A0A6P5LE53</accession>
<evidence type="ECO:0000256" key="4">
    <source>
        <dbReference type="ARBA" id="ARBA00008871"/>
    </source>
</evidence>
<dbReference type="GO" id="GO:0004415">
    <property type="term" value="F:hyalurononglucosaminidase activity"/>
    <property type="evidence" value="ECO:0007669"/>
    <property type="project" value="UniProtKB-UniRule"/>
</dbReference>
<dbReference type="GO" id="GO:0005576">
    <property type="term" value="C:extracellular region"/>
    <property type="evidence" value="ECO:0007669"/>
    <property type="project" value="UniProtKB-SubCell"/>
</dbReference>
<evidence type="ECO:0000256" key="15">
    <source>
        <dbReference type="PIRSR" id="PIRSR038193-2"/>
    </source>
</evidence>
<keyword evidence="6" id="KW-0245">EGF-like domain</keyword>
<keyword evidence="9 16" id="KW-1015">Disulfide bond</keyword>
<proteinExistence type="inferred from homology"/>
<comment type="subcellular location">
    <subcellularLocation>
        <location evidence="2">Lysosome</location>
    </subcellularLocation>
    <subcellularLocation>
        <location evidence="3">Secreted</location>
    </subcellularLocation>
</comment>
<feature type="chain" id="PRO_5044648440" description="Hyaluronidase" evidence="18">
    <location>
        <begin position="24"/>
        <end position="438"/>
    </location>
</feature>
<dbReference type="KEGG" id="pcw:110217129"/>
<keyword evidence="5" id="KW-0964">Secreted</keyword>
<evidence type="ECO:0000256" key="2">
    <source>
        <dbReference type="ARBA" id="ARBA00004371"/>
    </source>
</evidence>
<keyword evidence="12 17" id="KW-0326">Glycosidase</keyword>
<keyword evidence="19" id="KW-1185">Reference proteome</keyword>
<evidence type="ECO:0000313" key="19">
    <source>
        <dbReference type="Proteomes" id="UP000515140"/>
    </source>
</evidence>
<evidence type="ECO:0000256" key="14">
    <source>
        <dbReference type="PIRSR" id="PIRSR038193-1"/>
    </source>
</evidence>
<evidence type="ECO:0000256" key="13">
    <source>
        <dbReference type="PIRNR" id="PIRNR038193"/>
    </source>
</evidence>
<keyword evidence="7 18" id="KW-0732">Signal</keyword>
<evidence type="ECO:0000256" key="3">
    <source>
        <dbReference type="ARBA" id="ARBA00004613"/>
    </source>
</evidence>
<dbReference type="RefSeq" id="XP_020854964.1">
    <property type="nucleotide sequence ID" value="XM_020999305.1"/>
</dbReference>
<evidence type="ECO:0000256" key="7">
    <source>
        <dbReference type="ARBA" id="ARBA00022729"/>
    </source>
</evidence>
<evidence type="ECO:0000256" key="9">
    <source>
        <dbReference type="ARBA" id="ARBA00023157"/>
    </source>
</evidence>
<dbReference type="InterPro" id="IPR018155">
    <property type="entry name" value="Hyaluronidase"/>
</dbReference>
<evidence type="ECO:0000256" key="8">
    <source>
        <dbReference type="ARBA" id="ARBA00022801"/>
    </source>
</evidence>
<dbReference type="Proteomes" id="UP000515140">
    <property type="component" value="Unplaced"/>
</dbReference>
<dbReference type="InterPro" id="IPR017853">
    <property type="entry name" value="GH"/>
</dbReference>
<reference evidence="20 21" key="1">
    <citation type="submission" date="2025-04" db="UniProtKB">
        <authorList>
            <consortium name="RefSeq"/>
        </authorList>
    </citation>
    <scope>IDENTIFICATION</scope>
    <source>
        <tissue evidence="20 21">Spleen</tissue>
    </source>
</reference>
<dbReference type="GO" id="GO:0031410">
    <property type="term" value="C:cytoplasmic vesicle"/>
    <property type="evidence" value="ECO:0007669"/>
    <property type="project" value="TreeGrafter"/>
</dbReference>
<dbReference type="FunFam" id="3.20.20.70:FF:000065">
    <property type="entry name" value="Hyaluronidase"/>
    <property type="match status" value="1"/>
</dbReference>
<feature type="disulfide bond" evidence="16">
    <location>
        <begin position="209"/>
        <end position="223"/>
    </location>
</feature>
<evidence type="ECO:0000256" key="17">
    <source>
        <dbReference type="RuleBase" id="RU610713"/>
    </source>
</evidence>
<dbReference type="GO" id="GO:0005975">
    <property type="term" value="P:carbohydrate metabolic process"/>
    <property type="evidence" value="ECO:0007669"/>
    <property type="project" value="UniProtKB-UniRule"/>
</dbReference>
<evidence type="ECO:0000256" key="11">
    <source>
        <dbReference type="ARBA" id="ARBA00023228"/>
    </source>
</evidence>